<dbReference type="SUPFAM" id="SSF50494">
    <property type="entry name" value="Trypsin-like serine proteases"/>
    <property type="match status" value="1"/>
</dbReference>
<dbReference type="AlphaFoldDB" id="A0A845MAZ5"/>
<dbReference type="InterPro" id="IPR002477">
    <property type="entry name" value="Peptidoglycan-bd-like"/>
</dbReference>
<comment type="caution">
    <text evidence="4">The sequence shown here is derived from an EMBL/GenBank/DDBJ whole genome shotgun (WGS) entry which is preliminary data.</text>
</comment>
<dbReference type="SUPFAM" id="SSF47090">
    <property type="entry name" value="PGBD-like"/>
    <property type="match status" value="1"/>
</dbReference>
<dbReference type="EMBL" id="WTUX01000019">
    <property type="protein sequence ID" value="MZR14604.1"/>
    <property type="molecule type" value="Genomic_DNA"/>
</dbReference>
<feature type="compositionally biased region" description="Acidic residues" evidence="1">
    <location>
        <begin position="135"/>
        <end position="158"/>
    </location>
</feature>
<protein>
    <submittedName>
        <fullName evidence="4">Peptidoglycan-binding protein</fullName>
    </submittedName>
</protein>
<keyword evidence="5" id="KW-1185">Reference proteome</keyword>
<dbReference type="Pfam" id="PF01471">
    <property type="entry name" value="PG_binding_1"/>
    <property type="match status" value="1"/>
</dbReference>
<feature type="region of interest" description="Disordered" evidence="1">
    <location>
        <begin position="111"/>
        <end position="167"/>
    </location>
</feature>
<dbReference type="RefSeq" id="WP_161352714.1">
    <property type="nucleotide sequence ID" value="NZ_WTUX01000019.1"/>
</dbReference>
<feature type="signal peptide" evidence="2">
    <location>
        <begin position="1"/>
        <end position="21"/>
    </location>
</feature>
<evidence type="ECO:0000313" key="5">
    <source>
        <dbReference type="Proteomes" id="UP000467322"/>
    </source>
</evidence>
<proteinExistence type="predicted"/>
<evidence type="ECO:0000259" key="3">
    <source>
        <dbReference type="Pfam" id="PF01471"/>
    </source>
</evidence>
<dbReference type="Gene3D" id="1.10.101.10">
    <property type="entry name" value="PGBD-like superfamily/PGBD"/>
    <property type="match status" value="1"/>
</dbReference>
<dbReference type="InterPro" id="IPR036365">
    <property type="entry name" value="PGBD-like_sf"/>
</dbReference>
<dbReference type="InterPro" id="IPR036366">
    <property type="entry name" value="PGBDSf"/>
</dbReference>
<keyword evidence="2" id="KW-0732">Signal</keyword>
<organism evidence="4 5">
    <name type="scientific">Maritimibacter harenae</name>
    <dbReference type="NCBI Taxonomy" id="2606218"/>
    <lineage>
        <taxon>Bacteria</taxon>
        <taxon>Pseudomonadati</taxon>
        <taxon>Pseudomonadota</taxon>
        <taxon>Alphaproteobacteria</taxon>
        <taxon>Rhodobacterales</taxon>
        <taxon>Roseobacteraceae</taxon>
        <taxon>Maritimibacter</taxon>
    </lineage>
</organism>
<gene>
    <name evidence="4" type="ORF">GQE99_16415</name>
</gene>
<name>A0A845MAZ5_9RHOB</name>
<evidence type="ECO:0000313" key="4">
    <source>
        <dbReference type="EMBL" id="MZR14604.1"/>
    </source>
</evidence>
<accession>A0A845MAZ5</accession>
<feature type="compositionally biased region" description="Acidic residues" evidence="1">
    <location>
        <begin position="115"/>
        <end position="125"/>
    </location>
</feature>
<evidence type="ECO:0000256" key="2">
    <source>
        <dbReference type="SAM" id="SignalP"/>
    </source>
</evidence>
<dbReference type="Gene3D" id="2.40.10.120">
    <property type="match status" value="1"/>
</dbReference>
<dbReference type="Pfam" id="PF13365">
    <property type="entry name" value="Trypsin_2"/>
    <property type="match status" value="1"/>
</dbReference>
<evidence type="ECO:0000256" key="1">
    <source>
        <dbReference type="SAM" id="MobiDB-lite"/>
    </source>
</evidence>
<dbReference type="Proteomes" id="UP000467322">
    <property type="component" value="Unassembled WGS sequence"/>
</dbReference>
<feature type="domain" description="Peptidoglycan binding-like" evidence="3">
    <location>
        <begin position="170"/>
        <end position="223"/>
    </location>
</feature>
<dbReference type="InterPro" id="IPR009003">
    <property type="entry name" value="Peptidase_S1_PA"/>
</dbReference>
<feature type="chain" id="PRO_5032886026" evidence="2">
    <location>
        <begin position="22"/>
        <end position="593"/>
    </location>
</feature>
<sequence>MKRVFSAISIYAGLMGTSALAQDYWIQVEANTTLTEAQAATRDYDAELDDVAGFRLGASGWYATAIGPYTEEEATRRLQQLVSRGVLPLDAFVSAGTGFGQQFWPVGANARANDAAEEPAQDEPETTLAQAEPDVAPDPEPEPEAEVAPEPEIPEETVNEARRSEAQLNREERAALQIALQFYDHYTGAIDSAIGPGTRGAMREWQSAQGYEPTGVLTTRQRAELLDEYNSVIDSLGLGVVADSRAGIEIVMPAAMVDFDRYEAPFAHYEGDGEVRVVLISQSGGQSTLYGLYDILQSLEVVPMEGDRNREGNSFYINGQDSRIRSYTYATVVDGAVKGYMLTWPRGDERRYELALEAMRDSFASTGPAVLEDNAGLDETMQNVDLVSGLEIRRADRARTGFYVTQQGMVLTTAEAVEGCSQITLDESYPATVAATDAALGVALVQPEETLAPLGVASFADGEPRIQSDLAVSGFSFGGRLSSATLTFGTLADVQGLDGEDNVYRLDLEAQDGDAGGPIVDNGGRVLGMLKSANDGNRQFPDEVSFATKADALESFLESNGVRIMPAQGTGSLTPRALSETTADMSVLVSCYE</sequence>
<reference evidence="4 5" key="1">
    <citation type="submission" date="2019-12" db="EMBL/GenBank/DDBJ databases">
        <title>Maritimibacter sp. nov. sp. isolated from sea sand.</title>
        <authorList>
            <person name="Kim J."/>
            <person name="Jeong S.E."/>
            <person name="Jung H.S."/>
            <person name="Jeon C.O."/>
        </authorList>
    </citation>
    <scope>NUCLEOTIDE SEQUENCE [LARGE SCALE GENOMIC DNA]</scope>
    <source>
        <strain evidence="4 5">DP07</strain>
    </source>
</reference>